<evidence type="ECO:0000256" key="8">
    <source>
        <dbReference type="ARBA" id="ARBA00022832"/>
    </source>
</evidence>
<dbReference type="EMBL" id="NMUJ01000045">
    <property type="protein sequence ID" value="OYV02864.1"/>
    <property type="molecule type" value="Genomic_DNA"/>
</dbReference>
<evidence type="ECO:0000256" key="19">
    <source>
        <dbReference type="ARBA" id="ARBA00047588"/>
    </source>
</evidence>
<evidence type="ECO:0000256" key="14">
    <source>
        <dbReference type="ARBA" id="ARBA00037002"/>
    </source>
</evidence>
<gene>
    <name evidence="25" type="ORF">CGW93_03505</name>
</gene>
<accession>A0A257LTD9</accession>
<reference evidence="26" key="1">
    <citation type="submission" date="2017-07" db="EMBL/GenBank/DDBJ databases">
        <title>Novel pathways for hydrocarbon cycling and metabolic interdependencies in hydrothermal sediment communities.</title>
        <authorList>
            <person name="Dombrowski N."/>
            <person name="Seitz K."/>
            <person name="Teske A."/>
            <person name="Baker B."/>
        </authorList>
    </citation>
    <scope>NUCLEOTIDE SEQUENCE [LARGE SCALE GENOMIC DNA]</scope>
</reference>
<dbReference type="Pfam" id="PF03061">
    <property type="entry name" value="4HBT"/>
    <property type="match status" value="1"/>
</dbReference>
<evidence type="ECO:0000256" key="20">
    <source>
        <dbReference type="ARBA" id="ARBA00047734"/>
    </source>
</evidence>
<evidence type="ECO:0000256" key="12">
    <source>
        <dbReference type="ARBA" id="ARBA00023273"/>
    </source>
</evidence>
<feature type="domain" description="Thioesterase" evidence="24">
    <location>
        <begin position="49"/>
        <end position="108"/>
    </location>
</feature>
<evidence type="ECO:0000256" key="1">
    <source>
        <dbReference type="ARBA" id="ARBA00004170"/>
    </source>
</evidence>
<dbReference type="PANTHER" id="PTHR12418:SF19">
    <property type="entry name" value="ACYL-COENZYME A THIOESTERASE THEM4"/>
    <property type="match status" value="1"/>
</dbReference>
<evidence type="ECO:0000256" key="22">
    <source>
        <dbReference type="ARBA" id="ARBA00048074"/>
    </source>
</evidence>
<dbReference type="InterPro" id="IPR052365">
    <property type="entry name" value="THEM4/THEM5_acyl-CoA_thioest"/>
</dbReference>
<evidence type="ECO:0000256" key="23">
    <source>
        <dbReference type="ARBA" id="ARBA00048180"/>
    </source>
</evidence>
<protein>
    <recommendedName>
        <fullName evidence="17">Acyl-coenzyme A thioesterase THEM4</fullName>
        <ecNumber evidence="16">3.1.2.2</ecNumber>
    </recommendedName>
    <alternativeName>
        <fullName evidence="18">Thioesterase superfamily member 4</fullName>
    </alternativeName>
</protein>
<evidence type="ECO:0000256" key="2">
    <source>
        <dbReference type="ARBA" id="ARBA00004496"/>
    </source>
</evidence>
<keyword evidence="12" id="KW-0966">Cell projection</keyword>
<dbReference type="AlphaFoldDB" id="A0A257LTD9"/>
<comment type="subcellular location">
    <subcellularLocation>
        <location evidence="3">Cell projection</location>
        <location evidence="3">Ruffle membrane</location>
    </subcellularLocation>
    <subcellularLocation>
        <location evidence="2">Cytoplasm</location>
    </subcellularLocation>
    <subcellularLocation>
        <location evidence="1">Membrane</location>
        <topology evidence="1">Peripheral membrane protein</topology>
    </subcellularLocation>
</comment>
<evidence type="ECO:0000256" key="15">
    <source>
        <dbReference type="ARBA" id="ARBA00038456"/>
    </source>
</evidence>
<keyword evidence="6" id="KW-0053">Apoptosis</keyword>
<keyword evidence="7" id="KW-0378">Hydrolase</keyword>
<dbReference type="PANTHER" id="PTHR12418">
    <property type="entry name" value="ACYL-COENZYME A THIOESTERASE THEM4"/>
    <property type="match status" value="1"/>
</dbReference>
<proteinExistence type="inferred from homology"/>
<dbReference type="InterPro" id="IPR006683">
    <property type="entry name" value="Thioestr_dom"/>
</dbReference>
<dbReference type="GO" id="GO:0006631">
    <property type="term" value="P:fatty acid metabolic process"/>
    <property type="evidence" value="ECO:0007669"/>
    <property type="project" value="UniProtKB-KW"/>
</dbReference>
<evidence type="ECO:0000256" key="10">
    <source>
        <dbReference type="ARBA" id="ARBA00023098"/>
    </source>
</evidence>
<sequence>MLDLTRLADDGYCFACGTRNPIGLQLKFKQYGERVEASFLPKPEHQGYNGVLHGGIIATLLDEALAWASKPEGLTVTASLEVRFKKLIPVGEPLKVIGRITGKKKYILYGESWIEDKSGVRLAAAHGKLVLVEAKKDASSVMD</sequence>
<evidence type="ECO:0000256" key="21">
    <source>
        <dbReference type="ARBA" id="ARBA00047969"/>
    </source>
</evidence>
<evidence type="ECO:0000259" key="24">
    <source>
        <dbReference type="Pfam" id="PF03061"/>
    </source>
</evidence>
<dbReference type="Gene3D" id="3.10.129.10">
    <property type="entry name" value="Hotdog Thioesterase"/>
    <property type="match status" value="1"/>
</dbReference>
<keyword evidence="10" id="KW-0443">Lipid metabolism</keyword>
<keyword evidence="5" id="KW-0963">Cytoplasm</keyword>
<comment type="catalytic activity">
    <reaction evidence="20">
        <text>hexadecanoyl-CoA + H2O = hexadecanoate + CoA + H(+)</text>
        <dbReference type="Rhea" id="RHEA:16645"/>
        <dbReference type="ChEBI" id="CHEBI:7896"/>
        <dbReference type="ChEBI" id="CHEBI:15377"/>
        <dbReference type="ChEBI" id="CHEBI:15378"/>
        <dbReference type="ChEBI" id="CHEBI:57287"/>
        <dbReference type="ChEBI" id="CHEBI:57379"/>
        <dbReference type="EC" id="3.1.2.2"/>
    </reaction>
    <physiologicalReaction direction="left-to-right" evidence="20">
        <dbReference type="Rhea" id="RHEA:16646"/>
    </physiologicalReaction>
</comment>
<evidence type="ECO:0000313" key="25">
    <source>
        <dbReference type="EMBL" id="OYV02864.1"/>
    </source>
</evidence>
<evidence type="ECO:0000256" key="18">
    <source>
        <dbReference type="ARBA" id="ARBA00043210"/>
    </source>
</evidence>
<evidence type="ECO:0000256" key="16">
    <source>
        <dbReference type="ARBA" id="ARBA00038848"/>
    </source>
</evidence>
<keyword evidence="11" id="KW-0472">Membrane</keyword>
<evidence type="ECO:0000313" key="26">
    <source>
        <dbReference type="Proteomes" id="UP000216312"/>
    </source>
</evidence>
<dbReference type="GO" id="GO:0005737">
    <property type="term" value="C:cytoplasm"/>
    <property type="evidence" value="ECO:0007669"/>
    <property type="project" value="UniProtKB-SubCell"/>
</dbReference>
<comment type="catalytic activity">
    <reaction evidence="14">
        <text>(9Z)-octadecenoyl-CoA + H2O = (9Z)-octadecenoate + CoA + H(+)</text>
        <dbReference type="Rhea" id="RHEA:40139"/>
        <dbReference type="ChEBI" id="CHEBI:15377"/>
        <dbReference type="ChEBI" id="CHEBI:15378"/>
        <dbReference type="ChEBI" id="CHEBI:30823"/>
        <dbReference type="ChEBI" id="CHEBI:57287"/>
        <dbReference type="ChEBI" id="CHEBI:57387"/>
    </reaction>
    <physiologicalReaction direction="left-to-right" evidence="14">
        <dbReference type="Rhea" id="RHEA:40140"/>
    </physiologicalReaction>
</comment>
<evidence type="ECO:0000256" key="4">
    <source>
        <dbReference type="ARBA" id="ARBA00022475"/>
    </source>
</evidence>
<evidence type="ECO:0000256" key="13">
    <source>
        <dbReference type="ARBA" id="ARBA00035852"/>
    </source>
</evidence>
<comment type="catalytic activity">
    <reaction evidence="19">
        <text>octanoyl-CoA + H2O = octanoate + CoA + H(+)</text>
        <dbReference type="Rhea" id="RHEA:30143"/>
        <dbReference type="ChEBI" id="CHEBI:15377"/>
        <dbReference type="ChEBI" id="CHEBI:15378"/>
        <dbReference type="ChEBI" id="CHEBI:25646"/>
        <dbReference type="ChEBI" id="CHEBI:57287"/>
        <dbReference type="ChEBI" id="CHEBI:57386"/>
    </reaction>
    <physiologicalReaction direction="left-to-right" evidence="19">
        <dbReference type="Rhea" id="RHEA:30144"/>
    </physiologicalReaction>
</comment>
<evidence type="ECO:0000256" key="3">
    <source>
        <dbReference type="ARBA" id="ARBA00004632"/>
    </source>
</evidence>
<evidence type="ECO:0000256" key="6">
    <source>
        <dbReference type="ARBA" id="ARBA00022703"/>
    </source>
</evidence>
<comment type="catalytic activity">
    <reaction evidence="23">
        <text>tetradecanoyl-CoA + H2O = tetradecanoate + CoA + H(+)</text>
        <dbReference type="Rhea" id="RHEA:40119"/>
        <dbReference type="ChEBI" id="CHEBI:15377"/>
        <dbReference type="ChEBI" id="CHEBI:15378"/>
        <dbReference type="ChEBI" id="CHEBI:30807"/>
        <dbReference type="ChEBI" id="CHEBI:57287"/>
        <dbReference type="ChEBI" id="CHEBI:57385"/>
    </reaction>
    <physiologicalReaction direction="left-to-right" evidence="23">
        <dbReference type="Rhea" id="RHEA:40120"/>
    </physiologicalReaction>
</comment>
<evidence type="ECO:0000256" key="17">
    <source>
        <dbReference type="ARBA" id="ARBA00040123"/>
    </source>
</evidence>
<evidence type="ECO:0000256" key="7">
    <source>
        <dbReference type="ARBA" id="ARBA00022801"/>
    </source>
</evidence>
<comment type="catalytic activity">
    <reaction evidence="22">
        <text>dodecanoyl-CoA + H2O = dodecanoate + CoA + H(+)</text>
        <dbReference type="Rhea" id="RHEA:30135"/>
        <dbReference type="ChEBI" id="CHEBI:15377"/>
        <dbReference type="ChEBI" id="CHEBI:15378"/>
        <dbReference type="ChEBI" id="CHEBI:18262"/>
        <dbReference type="ChEBI" id="CHEBI:57287"/>
        <dbReference type="ChEBI" id="CHEBI:57375"/>
    </reaction>
    <physiologicalReaction direction="left-to-right" evidence="22">
        <dbReference type="Rhea" id="RHEA:30136"/>
    </physiologicalReaction>
</comment>
<comment type="similarity">
    <text evidence="15">Belongs to the THEM4/THEM5 thioesterase family.</text>
</comment>
<dbReference type="Proteomes" id="UP000216312">
    <property type="component" value="Unassembled WGS sequence"/>
</dbReference>
<dbReference type="CDD" id="cd03443">
    <property type="entry name" value="PaaI_thioesterase"/>
    <property type="match status" value="1"/>
</dbReference>
<keyword evidence="8" id="KW-0276">Fatty acid metabolism</keyword>
<dbReference type="GO" id="GO:0016020">
    <property type="term" value="C:membrane"/>
    <property type="evidence" value="ECO:0007669"/>
    <property type="project" value="UniProtKB-SubCell"/>
</dbReference>
<dbReference type="EC" id="3.1.2.2" evidence="16"/>
<comment type="catalytic activity">
    <reaction evidence="13">
        <text>(5Z,8Z,11Z,14Z)-eicosatetraenoyl-CoA + H2O = (5Z,8Z,11Z,14Z)-eicosatetraenoate + CoA + H(+)</text>
        <dbReference type="Rhea" id="RHEA:40151"/>
        <dbReference type="ChEBI" id="CHEBI:15377"/>
        <dbReference type="ChEBI" id="CHEBI:15378"/>
        <dbReference type="ChEBI" id="CHEBI:32395"/>
        <dbReference type="ChEBI" id="CHEBI:57287"/>
        <dbReference type="ChEBI" id="CHEBI:57368"/>
    </reaction>
    <physiologicalReaction direction="left-to-right" evidence="13">
        <dbReference type="Rhea" id="RHEA:40152"/>
    </physiologicalReaction>
</comment>
<keyword evidence="9" id="KW-0809">Transit peptide</keyword>
<keyword evidence="4" id="KW-1003">Cell membrane</keyword>
<dbReference type="GO" id="GO:0016787">
    <property type="term" value="F:hydrolase activity"/>
    <property type="evidence" value="ECO:0007669"/>
    <property type="project" value="UniProtKB-KW"/>
</dbReference>
<evidence type="ECO:0000256" key="5">
    <source>
        <dbReference type="ARBA" id="ARBA00022490"/>
    </source>
</evidence>
<dbReference type="InterPro" id="IPR029069">
    <property type="entry name" value="HotDog_dom_sf"/>
</dbReference>
<name>A0A257LTD9_UNCW3</name>
<comment type="catalytic activity">
    <reaction evidence="21">
        <text>decanoyl-CoA + H2O = decanoate + CoA + H(+)</text>
        <dbReference type="Rhea" id="RHEA:40059"/>
        <dbReference type="ChEBI" id="CHEBI:15377"/>
        <dbReference type="ChEBI" id="CHEBI:15378"/>
        <dbReference type="ChEBI" id="CHEBI:27689"/>
        <dbReference type="ChEBI" id="CHEBI:57287"/>
        <dbReference type="ChEBI" id="CHEBI:61430"/>
    </reaction>
    <physiologicalReaction direction="left-to-right" evidence="21">
        <dbReference type="Rhea" id="RHEA:40060"/>
    </physiologicalReaction>
</comment>
<evidence type="ECO:0000256" key="11">
    <source>
        <dbReference type="ARBA" id="ARBA00023136"/>
    </source>
</evidence>
<organism evidence="25 26">
    <name type="scientific">candidate division WOR-3 bacterium 4484_18</name>
    <dbReference type="NCBI Taxonomy" id="2020626"/>
    <lineage>
        <taxon>Bacteria</taxon>
        <taxon>Bacteria division WOR-3</taxon>
    </lineage>
</organism>
<evidence type="ECO:0000256" key="9">
    <source>
        <dbReference type="ARBA" id="ARBA00022946"/>
    </source>
</evidence>
<comment type="caution">
    <text evidence="25">The sequence shown here is derived from an EMBL/GenBank/DDBJ whole genome shotgun (WGS) entry which is preliminary data.</text>
</comment>
<dbReference type="SUPFAM" id="SSF54637">
    <property type="entry name" value="Thioesterase/thiol ester dehydrase-isomerase"/>
    <property type="match status" value="1"/>
</dbReference>